<evidence type="ECO:0000313" key="3">
    <source>
        <dbReference type="Proteomes" id="UP000886883"/>
    </source>
</evidence>
<dbReference type="CDD" id="cd04182">
    <property type="entry name" value="GT_2_like_f"/>
    <property type="match status" value="1"/>
</dbReference>
<dbReference type="EMBL" id="DWXE01000016">
    <property type="protein sequence ID" value="HJB90799.1"/>
    <property type="molecule type" value="Genomic_DNA"/>
</dbReference>
<reference evidence="2" key="2">
    <citation type="submission" date="2021-04" db="EMBL/GenBank/DDBJ databases">
        <authorList>
            <person name="Gilroy R."/>
        </authorList>
    </citation>
    <scope>NUCLEOTIDE SEQUENCE</scope>
    <source>
        <strain evidence="2">USAMLcec3-2134</strain>
    </source>
</reference>
<dbReference type="Gene3D" id="3.90.550.10">
    <property type="entry name" value="Spore Coat Polysaccharide Biosynthesis Protein SpsA, Chain A"/>
    <property type="match status" value="1"/>
</dbReference>
<evidence type="ECO:0000259" key="1">
    <source>
        <dbReference type="Pfam" id="PF12804"/>
    </source>
</evidence>
<dbReference type="GO" id="GO:0016779">
    <property type="term" value="F:nucleotidyltransferase activity"/>
    <property type="evidence" value="ECO:0007669"/>
    <property type="project" value="UniProtKB-ARBA"/>
</dbReference>
<dbReference type="AlphaFoldDB" id="A0A9D2SCK4"/>
<protein>
    <submittedName>
        <fullName evidence="2">Nucleotidyltransferase family protein</fullName>
    </submittedName>
</protein>
<comment type="caution">
    <text evidence="2">The sequence shown here is derived from an EMBL/GenBank/DDBJ whole genome shotgun (WGS) entry which is preliminary data.</text>
</comment>
<dbReference type="PANTHER" id="PTHR43777:SF1">
    <property type="entry name" value="MOLYBDENUM COFACTOR CYTIDYLYLTRANSFERASE"/>
    <property type="match status" value="1"/>
</dbReference>
<name>A0A9D2SCK4_9FIRM</name>
<sequence>MGKKRLLAAVRRQDLPFLEELCGRPDAFCVDLDRPYGRLGCVIMASGMGRRFGGNKLLEEFGGKPLFLRALEATEGIFAARVAVTRHREVEELCCGRNVPAVLHDLPCRSDTVRLGLEAVAGPGLPGGIEGCLFCPADQPLLRRETVASLALCAAAGPEWIWRAAWKGREGAPALFPSWAFAELRTLPEGGGGRLLMERFRHRVRTVQAREEAELWDVDSREDLERLKLHWKTSRMG</sequence>
<organism evidence="2 3">
    <name type="scientific">Candidatus Eisenbergiella merdigallinarum</name>
    <dbReference type="NCBI Taxonomy" id="2838552"/>
    <lineage>
        <taxon>Bacteria</taxon>
        <taxon>Bacillati</taxon>
        <taxon>Bacillota</taxon>
        <taxon>Clostridia</taxon>
        <taxon>Lachnospirales</taxon>
        <taxon>Lachnospiraceae</taxon>
        <taxon>Eisenbergiella</taxon>
    </lineage>
</organism>
<dbReference type="InterPro" id="IPR029044">
    <property type="entry name" value="Nucleotide-diphossugar_trans"/>
</dbReference>
<feature type="domain" description="MobA-like NTP transferase" evidence="1">
    <location>
        <begin position="41"/>
        <end position="199"/>
    </location>
</feature>
<dbReference type="PANTHER" id="PTHR43777">
    <property type="entry name" value="MOLYBDENUM COFACTOR CYTIDYLYLTRANSFERASE"/>
    <property type="match status" value="1"/>
</dbReference>
<dbReference type="Proteomes" id="UP000886883">
    <property type="component" value="Unassembled WGS sequence"/>
</dbReference>
<dbReference type="SUPFAM" id="SSF53448">
    <property type="entry name" value="Nucleotide-diphospho-sugar transferases"/>
    <property type="match status" value="1"/>
</dbReference>
<proteinExistence type="predicted"/>
<reference evidence="2" key="1">
    <citation type="journal article" date="2021" name="PeerJ">
        <title>Extensive microbial diversity within the chicken gut microbiome revealed by metagenomics and culture.</title>
        <authorList>
            <person name="Gilroy R."/>
            <person name="Ravi A."/>
            <person name="Getino M."/>
            <person name="Pursley I."/>
            <person name="Horton D.L."/>
            <person name="Alikhan N.F."/>
            <person name="Baker D."/>
            <person name="Gharbi K."/>
            <person name="Hall N."/>
            <person name="Watson M."/>
            <person name="Adriaenssens E.M."/>
            <person name="Foster-Nyarko E."/>
            <person name="Jarju S."/>
            <person name="Secka A."/>
            <person name="Antonio M."/>
            <person name="Oren A."/>
            <person name="Chaudhuri R.R."/>
            <person name="La Ragione R."/>
            <person name="Hildebrand F."/>
            <person name="Pallen M.J."/>
        </authorList>
    </citation>
    <scope>NUCLEOTIDE SEQUENCE</scope>
    <source>
        <strain evidence="2">USAMLcec3-2134</strain>
    </source>
</reference>
<gene>
    <name evidence="2" type="ORF">H9763_04945</name>
</gene>
<dbReference type="InterPro" id="IPR025877">
    <property type="entry name" value="MobA-like_NTP_Trfase"/>
</dbReference>
<dbReference type="Pfam" id="PF12804">
    <property type="entry name" value="NTP_transf_3"/>
    <property type="match status" value="1"/>
</dbReference>
<accession>A0A9D2SCK4</accession>
<evidence type="ECO:0000313" key="2">
    <source>
        <dbReference type="EMBL" id="HJB90799.1"/>
    </source>
</evidence>